<comment type="similarity">
    <text evidence="2 9">Belongs to the complex I subunit 3 family.</text>
</comment>
<dbReference type="PANTHER" id="PTHR11058:SF9">
    <property type="entry name" value="NADH-UBIQUINONE OXIDOREDUCTASE CHAIN 3"/>
    <property type="match status" value="1"/>
</dbReference>
<evidence type="ECO:0000256" key="2">
    <source>
        <dbReference type="ARBA" id="ARBA00008472"/>
    </source>
</evidence>
<geneLocation type="mitochondrion" evidence="10"/>
<name>A0AAU7BNI6_9HYME</name>
<dbReference type="InterPro" id="IPR038430">
    <property type="entry name" value="NDAH_ubi_oxred_su3_sf"/>
</dbReference>
<evidence type="ECO:0000256" key="5">
    <source>
        <dbReference type="ARBA" id="ARBA00022692"/>
    </source>
</evidence>
<dbReference type="EMBL" id="PP848115">
    <property type="protein sequence ID" value="XBG54804.1"/>
    <property type="molecule type" value="Genomic_DNA"/>
</dbReference>
<keyword evidence="9" id="KW-1278">Translocase</keyword>
<dbReference type="InterPro" id="IPR000440">
    <property type="entry name" value="NADH_UbQ/plastoQ_OxRdtase_su3"/>
</dbReference>
<comment type="function">
    <text evidence="9">Core subunit of the mitochondrial membrane respiratory chain NADH dehydrogenase (Complex I) which catalyzes electron transfer from NADH through the respiratory chain, using ubiquinone as an electron acceptor. Essential for the catalytic activity of complex I.</text>
</comment>
<dbReference type="PANTHER" id="PTHR11058">
    <property type="entry name" value="NADH-UBIQUINONE OXIDOREDUCTASE CHAIN 3"/>
    <property type="match status" value="1"/>
</dbReference>
<accession>A0AAU7BNI6</accession>
<organism evidence="10">
    <name type="scientific">Leptopilina myrica</name>
    <name type="common">nomen nudum</name>
    <dbReference type="NCBI Taxonomy" id="2964900"/>
    <lineage>
        <taxon>Eukaryota</taxon>
        <taxon>Metazoa</taxon>
        <taxon>Ecdysozoa</taxon>
        <taxon>Arthropoda</taxon>
        <taxon>Hexapoda</taxon>
        <taxon>Insecta</taxon>
        <taxon>Pterygota</taxon>
        <taxon>Neoptera</taxon>
        <taxon>Endopterygota</taxon>
        <taxon>Hymenoptera</taxon>
        <taxon>Apocrita</taxon>
        <taxon>Proctotrupomorpha</taxon>
        <taxon>Cynipoidea</taxon>
        <taxon>Figitidae</taxon>
        <taxon>Eucoilinae</taxon>
        <taxon>Leptopilina</taxon>
    </lineage>
</organism>
<gene>
    <name evidence="10" type="primary">ND3</name>
</gene>
<dbReference type="Pfam" id="PF00507">
    <property type="entry name" value="Oxidored_q4"/>
    <property type="match status" value="1"/>
</dbReference>
<keyword evidence="9" id="KW-0679">Respiratory chain</keyword>
<keyword evidence="9 10" id="KW-0496">Mitochondrion</keyword>
<comment type="catalytic activity">
    <reaction evidence="8 9">
        <text>a ubiquinone + NADH + 5 H(+)(in) = a ubiquinol + NAD(+) + 4 H(+)(out)</text>
        <dbReference type="Rhea" id="RHEA:29091"/>
        <dbReference type="Rhea" id="RHEA-COMP:9565"/>
        <dbReference type="Rhea" id="RHEA-COMP:9566"/>
        <dbReference type="ChEBI" id="CHEBI:15378"/>
        <dbReference type="ChEBI" id="CHEBI:16389"/>
        <dbReference type="ChEBI" id="CHEBI:17976"/>
        <dbReference type="ChEBI" id="CHEBI:57540"/>
        <dbReference type="ChEBI" id="CHEBI:57945"/>
        <dbReference type="EC" id="7.1.1.2"/>
    </reaction>
</comment>
<evidence type="ECO:0000256" key="9">
    <source>
        <dbReference type="RuleBase" id="RU003640"/>
    </source>
</evidence>
<keyword evidence="7 9" id="KW-0472">Membrane</keyword>
<evidence type="ECO:0000256" key="6">
    <source>
        <dbReference type="ARBA" id="ARBA00022989"/>
    </source>
</evidence>
<dbReference type="Gene3D" id="1.20.58.1610">
    <property type="entry name" value="NADH:ubiquinone/plastoquinone oxidoreductase, chain 3"/>
    <property type="match status" value="1"/>
</dbReference>
<dbReference type="GO" id="GO:0030964">
    <property type="term" value="C:NADH dehydrogenase complex"/>
    <property type="evidence" value="ECO:0007669"/>
    <property type="project" value="TreeGrafter"/>
</dbReference>
<dbReference type="GO" id="GO:0008137">
    <property type="term" value="F:NADH dehydrogenase (ubiquinone) activity"/>
    <property type="evidence" value="ECO:0007669"/>
    <property type="project" value="UniProtKB-UniRule"/>
</dbReference>
<evidence type="ECO:0000256" key="1">
    <source>
        <dbReference type="ARBA" id="ARBA00004370"/>
    </source>
</evidence>
<feature type="transmembrane region" description="Helical" evidence="9">
    <location>
        <begin position="87"/>
        <end position="105"/>
    </location>
</feature>
<reference evidence="10" key="1">
    <citation type="submission" date="2024-05" db="EMBL/GenBank/DDBJ databases">
        <authorList>
            <person name="Zhang J."/>
        </authorList>
    </citation>
    <scope>NUCLEOTIDE SEQUENCE</scope>
</reference>
<keyword evidence="4 9" id="KW-0813">Transport</keyword>
<keyword evidence="9" id="KW-0830">Ubiquinone</keyword>
<proteinExistence type="inferred from homology"/>
<sequence>MYMFIILIMIVLILSGVIMSINFMLSKKNYNCRNKVSSFECGFDPLSCIKLPFSIQFYLISIIFLIFDVEISLILPSIILIKKKWFFFKYIFCSIMLILILGLYYELEEGSLNWF</sequence>
<keyword evidence="9" id="KW-0249">Electron transport</keyword>
<evidence type="ECO:0000256" key="8">
    <source>
        <dbReference type="ARBA" id="ARBA00049551"/>
    </source>
</evidence>
<feature type="transmembrane region" description="Helical" evidence="9">
    <location>
        <begin position="6"/>
        <end position="25"/>
    </location>
</feature>
<dbReference type="EC" id="7.1.1.2" evidence="9"/>
<evidence type="ECO:0000256" key="7">
    <source>
        <dbReference type="ARBA" id="ARBA00023136"/>
    </source>
</evidence>
<keyword evidence="5 9" id="KW-0812">Transmembrane</keyword>
<feature type="transmembrane region" description="Helical" evidence="9">
    <location>
        <begin position="57"/>
        <end position="81"/>
    </location>
</feature>
<keyword evidence="9" id="KW-0520">NAD</keyword>
<comment type="subcellular location">
    <subcellularLocation>
        <location evidence="1">Membrane</location>
    </subcellularLocation>
    <subcellularLocation>
        <location evidence="9">Mitochondrion membrane</location>
        <topology evidence="9">Multi-pass membrane protein</topology>
    </subcellularLocation>
</comment>
<evidence type="ECO:0000256" key="4">
    <source>
        <dbReference type="ARBA" id="ARBA00022448"/>
    </source>
</evidence>
<evidence type="ECO:0000313" key="10">
    <source>
        <dbReference type="EMBL" id="XBG54804.1"/>
    </source>
</evidence>
<protein>
    <recommendedName>
        <fullName evidence="3 9">NADH-ubiquinone oxidoreductase chain 3</fullName>
        <ecNumber evidence="9">7.1.1.2</ecNumber>
    </recommendedName>
</protein>
<dbReference type="AlphaFoldDB" id="A0AAU7BNI6"/>
<evidence type="ECO:0000256" key="3">
    <source>
        <dbReference type="ARBA" id="ARBA00021007"/>
    </source>
</evidence>
<dbReference type="GO" id="GO:0031966">
    <property type="term" value="C:mitochondrial membrane"/>
    <property type="evidence" value="ECO:0007669"/>
    <property type="project" value="UniProtKB-SubCell"/>
</dbReference>
<keyword evidence="6 9" id="KW-1133">Transmembrane helix</keyword>